<feature type="compositionally biased region" description="Low complexity" evidence="1">
    <location>
        <begin position="106"/>
        <end position="119"/>
    </location>
</feature>
<feature type="region of interest" description="Disordered" evidence="1">
    <location>
        <begin position="1"/>
        <end position="52"/>
    </location>
</feature>
<dbReference type="EnsemblPlants" id="OGLUM12G19020.1">
    <property type="protein sequence ID" value="OGLUM12G19020.1"/>
    <property type="gene ID" value="OGLUM12G19020"/>
</dbReference>
<feature type="compositionally biased region" description="Basic and acidic residues" evidence="1">
    <location>
        <begin position="257"/>
        <end position="268"/>
    </location>
</feature>
<proteinExistence type="predicted"/>
<evidence type="ECO:0000313" key="3">
    <source>
        <dbReference type="Proteomes" id="UP000026961"/>
    </source>
</evidence>
<keyword evidence="3" id="KW-1185">Reference proteome</keyword>
<reference evidence="2" key="1">
    <citation type="submission" date="2015-04" db="UniProtKB">
        <authorList>
            <consortium name="EnsemblPlants"/>
        </authorList>
    </citation>
    <scope>IDENTIFICATION</scope>
</reference>
<dbReference type="Proteomes" id="UP000026961">
    <property type="component" value="Chromosome 12"/>
</dbReference>
<dbReference type="Gramene" id="OGLUM12G19020.1">
    <property type="protein sequence ID" value="OGLUM12G19020.1"/>
    <property type="gene ID" value="OGLUM12G19020"/>
</dbReference>
<dbReference type="AlphaFoldDB" id="A0A0E0BUN9"/>
<protein>
    <submittedName>
        <fullName evidence="2">Uncharacterized protein</fullName>
    </submittedName>
</protein>
<evidence type="ECO:0000256" key="1">
    <source>
        <dbReference type="SAM" id="MobiDB-lite"/>
    </source>
</evidence>
<sequence>MNKIEKGREGSGSQCSPAAGHEHARKRGCGLRARGGGLPAATGEDDGGVDAGMKMGDKVDGVLPALSSSAIVVGGGERAHTLQAASAAILLPPSMPPYTSSPPPYDASSPPLHTSTSSPSCPPPSAPPPSSTHRSPPPAFFLPLEFSSRRGDSTLPSKRFTMSATYDREAEHRALNATLSGVHGLVASGVTAVPSIFRVPDPEPPPPPPSSSQESPPLPPSIPGGSGRDHPARRGGVGIPLGDGPRRTGGGGRRRGRGSEGSDKARLYSRDPARAAKYSCNFDLYQSPAANWRDMLYLRMAPDPPPAGDLPEYCRDDLKGRHLSPAGSEAVDGPELIALPHINAQLLMLGLLHPRWLATYHLSGNRPMDGYELGTSTHGGDKADTVEEVKWAGAGWINGRNFDWSRHLWEARLRMEGTRGGTTGFSLPSPHRSNKERRHEGSLSMFGTKQGG</sequence>
<dbReference type="STRING" id="40148.A0A0E0BUN9"/>
<dbReference type="eggNOG" id="KOG0143">
    <property type="taxonomic scope" value="Eukaryota"/>
</dbReference>
<feature type="compositionally biased region" description="Gly residues" evidence="1">
    <location>
        <begin position="235"/>
        <end position="251"/>
    </location>
</feature>
<feature type="region of interest" description="Disordered" evidence="1">
    <location>
        <begin position="196"/>
        <end position="268"/>
    </location>
</feature>
<reference evidence="2" key="2">
    <citation type="submission" date="2018-05" db="EMBL/GenBank/DDBJ databases">
        <title>OgluRS3 (Oryza glumaepatula Reference Sequence Version 3).</title>
        <authorList>
            <person name="Zhang J."/>
            <person name="Kudrna D."/>
            <person name="Lee S."/>
            <person name="Talag J."/>
            <person name="Welchert J."/>
            <person name="Wing R.A."/>
        </authorList>
    </citation>
    <scope>NUCLEOTIDE SEQUENCE [LARGE SCALE GENOMIC DNA]</scope>
</reference>
<feature type="compositionally biased region" description="Pro residues" evidence="1">
    <location>
        <begin position="120"/>
        <end position="140"/>
    </location>
</feature>
<name>A0A0E0BUN9_9ORYZ</name>
<feature type="compositionally biased region" description="Pro residues" evidence="1">
    <location>
        <begin position="202"/>
        <end position="222"/>
    </location>
</feature>
<dbReference type="HOGENOM" id="CLU_606066_0_0_1"/>
<organism evidence="2">
    <name type="scientific">Oryza glumipatula</name>
    <dbReference type="NCBI Taxonomy" id="40148"/>
    <lineage>
        <taxon>Eukaryota</taxon>
        <taxon>Viridiplantae</taxon>
        <taxon>Streptophyta</taxon>
        <taxon>Embryophyta</taxon>
        <taxon>Tracheophyta</taxon>
        <taxon>Spermatophyta</taxon>
        <taxon>Magnoliopsida</taxon>
        <taxon>Liliopsida</taxon>
        <taxon>Poales</taxon>
        <taxon>Poaceae</taxon>
        <taxon>BOP clade</taxon>
        <taxon>Oryzoideae</taxon>
        <taxon>Oryzeae</taxon>
        <taxon>Oryzinae</taxon>
        <taxon>Oryza</taxon>
    </lineage>
</organism>
<accession>A0A0E0BUN9</accession>
<evidence type="ECO:0000313" key="2">
    <source>
        <dbReference type="EnsemblPlants" id="OGLUM12G19020.1"/>
    </source>
</evidence>
<feature type="region of interest" description="Disordered" evidence="1">
    <location>
        <begin position="98"/>
        <end position="159"/>
    </location>
</feature>
<feature type="region of interest" description="Disordered" evidence="1">
    <location>
        <begin position="419"/>
        <end position="452"/>
    </location>
</feature>